<proteinExistence type="inferred from homology"/>
<dbReference type="InterPro" id="IPR001128">
    <property type="entry name" value="Cyt_P450"/>
</dbReference>
<keyword evidence="3 11" id="KW-0349">Heme</keyword>
<evidence type="ECO:0000256" key="9">
    <source>
        <dbReference type="ARBA" id="ARBA00023033"/>
    </source>
</evidence>
<accession>A0AAE1MZQ5</accession>
<evidence type="ECO:0000256" key="3">
    <source>
        <dbReference type="ARBA" id="ARBA00022617"/>
    </source>
</evidence>
<keyword evidence="8 11" id="KW-0408">Iron</keyword>
<evidence type="ECO:0000256" key="5">
    <source>
        <dbReference type="ARBA" id="ARBA00022723"/>
    </source>
</evidence>
<comment type="caution">
    <text evidence="13">The sequence shown here is derived from an EMBL/GenBank/DDBJ whole genome shotgun (WGS) entry which is preliminary data.</text>
</comment>
<evidence type="ECO:0000256" key="12">
    <source>
        <dbReference type="RuleBase" id="RU000461"/>
    </source>
</evidence>
<dbReference type="PROSITE" id="PS00086">
    <property type="entry name" value="CYTOCHROME_P450"/>
    <property type="match status" value="1"/>
</dbReference>
<keyword evidence="4" id="KW-0812">Transmembrane</keyword>
<keyword evidence="9 12" id="KW-0503">Monooxygenase</keyword>
<dbReference type="InterPro" id="IPR017972">
    <property type="entry name" value="Cyt_P450_CS"/>
</dbReference>
<dbReference type="EMBL" id="JAWXYG010000002">
    <property type="protein sequence ID" value="KAK4280333.1"/>
    <property type="molecule type" value="Genomic_DNA"/>
</dbReference>
<dbReference type="PRINTS" id="PR00463">
    <property type="entry name" value="EP450I"/>
</dbReference>
<keyword evidence="14" id="KW-1185">Reference proteome</keyword>
<comment type="cofactor">
    <cofactor evidence="11">
        <name>heme</name>
        <dbReference type="ChEBI" id="CHEBI:30413"/>
    </cofactor>
</comment>
<organism evidence="13 14">
    <name type="scientific">Acacia crassicarpa</name>
    <name type="common">northern wattle</name>
    <dbReference type="NCBI Taxonomy" id="499986"/>
    <lineage>
        <taxon>Eukaryota</taxon>
        <taxon>Viridiplantae</taxon>
        <taxon>Streptophyta</taxon>
        <taxon>Embryophyta</taxon>
        <taxon>Tracheophyta</taxon>
        <taxon>Spermatophyta</taxon>
        <taxon>Magnoliopsida</taxon>
        <taxon>eudicotyledons</taxon>
        <taxon>Gunneridae</taxon>
        <taxon>Pentapetalae</taxon>
        <taxon>rosids</taxon>
        <taxon>fabids</taxon>
        <taxon>Fabales</taxon>
        <taxon>Fabaceae</taxon>
        <taxon>Caesalpinioideae</taxon>
        <taxon>mimosoid clade</taxon>
        <taxon>Acacieae</taxon>
        <taxon>Acacia</taxon>
    </lineage>
</organism>
<evidence type="ECO:0000256" key="7">
    <source>
        <dbReference type="ARBA" id="ARBA00023002"/>
    </source>
</evidence>
<evidence type="ECO:0000256" key="1">
    <source>
        <dbReference type="ARBA" id="ARBA00004167"/>
    </source>
</evidence>
<comment type="subcellular location">
    <subcellularLocation>
        <location evidence="1">Membrane</location>
        <topology evidence="1">Single-pass membrane protein</topology>
    </subcellularLocation>
</comment>
<evidence type="ECO:0000256" key="10">
    <source>
        <dbReference type="ARBA" id="ARBA00023136"/>
    </source>
</evidence>
<dbReference type="GO" id="GO:0020037">
    <property type="term" value="F:heme binding"/>
    <property type="evidence" value="ECO:0007669"/>
    <property type="project" value="InterPro"/>
</dbReference>
<evidence type="ECO:0000256" key="8">
    <source>
        <dbReference type="ARBA" id="ARBA00023004"/>
    </source>
</evidence>
<evidence type="ECO:0000256" key="2">
    <source>
        <dbReference type="ARBA" id="ARBA00010617"/>
    </source>
</evidence>
<dbReference type="InterPro" id="IPR036396">
    <property type="entry name" value="Cyt_P450_sf"/>
</dbReference>
<dbReference type="PRINTS" id="PR00385">
    <property type="entry name" value="P450"/>
</dbReference>
<reference evidence="13" key="1">
    <citation type="submission" date="2023-10" db="EMBL/GenBank/DDBJ databases">
        <title>Chromosome-level genome of the transformable northern wattle, Acacia crassicarpa.</title>
        <authorList>
            <person name="Massaro I."/>
            <person name="Sinha N.R."/>
            <person name="Poethig S."/>
            <person name="Leichty A.R."/>
        </authorList>
    </citation>
    <scope>NUCLEOTIDE SEQUENCE</scope>
    <source>
        <strain evidence="13">Acra3RX</strain>
        <tissue evidence="13">Leaf</tissue>
    </source>
</reference>
<dbReference type="GO" id="GO:0016020">
    <property type="term" value="C:membrane"/>
    <property type="evidence" value="ECO:0007669"/>
    <property type="project" value="UniProtKB-SubCell"/>
</dbReference>
<dbReference type="Pfam" id="PF00067">
    <property type="entry name" value="p450"/>
    <property type="match status" value="1"/>
</dbReference>
<name>A0AAE1MZQ5_9FABA</name>
<feature type="binding site" description="axial binding residue" evidence="11">
    <location>
        <position position="471"/>
    </location>
    <ligand>
        <name>heme</name>
        <dbReference type="ChEBI" id="CHEBI:30413"/>
    </ligand>
    <ligandPart>
        <name>Fe</name>
        <dbReference type="ChEBI" id="CHEBI:18248"/>
    </ligandPart>
</feature>
<dbReference type="GO" id="GO:0005506">
    <property type="term" value="F:iron ion binding"/>
    <property type="evidence" value="ECO:0007669"/>
    <property type="project" value="InterPro"/>
</dbReference>
<dbReference type="InterPro" id="IPR002401">
    <property type="entry name" value="Cyt_P450_E_grp-I"/>
</dbReference>
<comment type="similarity">
    <text evidence="2 12">Belongs to the cytochrome P450 family.</text>
</comment>
<dbReference type="AlphaFoldDB" id="A0AAE1MZQ5"/>
<keyword evidence="5 11" id="KW-0479">Metal-binding</keyword>
<keyword evidence="10" id="KW-0472">Membrane</keyword>
<keyword evidence="6" id="KW-1133">Transmembrane helix</keyword>
<dbReference type="PANTHER" id="PTHR24282:SF15">
    <property type="entry name" value="CYTOCHROME P450, FAMILY 715, SUBFAMILY A, POLYPEPTIDE 1"/>
    <property type="match status" value="1"/>
</dbReference>
<evidence type="ECO:0000256" key="6">
    <source>
        <dbReference type="ARBA" id="ARBA00022989"/>
    </source>
</evidence>
<evidence type="ECO:0000313" key="14">
    <source>
        <dbReference type="Proteomes" id="UP001293593"/>
    </source>
</evidence>
<dbReference type="Gene3D" id="1.10.630.10">
    <property type="entry name" value="Cytochrome P450"/>
    <property type="match status" value="1"/>
</dbReference>
<gene>
    <name evidence="13" type="ORF">QN277_011969</name>
</gene>
<dbReference type="GO" id="GO:0004497">
    <property type="term" value="F:monooxygenase activity"/>
    <property type="evidence" value="ECO:0007669"/>
    <property type="project" value="UniProtKB-KW"/>
</dbReference>
<evidence type="ECO:0000256" key="4">
    <source>
        <dbReference type="ARBA" id="ARBA00022692"/>
    </source>
</evidence>
<keyword evidence="7 12" id="KW-0560">Oxidoreductase</keyword>
<protein>
    <recommendedName>
        <fullName evidence="15">Cytochrome P450</fullName>
    </recommendedName>
</protein>
<dbReference type="InterPro" id="IPR050665">
    <property type="entry name" value="Cytochrome_P450_Monooxygen"/>
</dbReference>
<evidence type="ECO:0000256" key="11">
    <source>
        <dbReference type="PIRSR" id="PIRSR602401-1"/>
    </source>
</evidence>
<dbReference type="PANTHER" id="PTHR24282">
    <property type="entry name" value="CYTOCHROME P450 FAMILY MEMBER"/>
    <property type="match status" value="1"/>
</dbReference>
<sequence length="559" mass="64110">MEIIRVIVGLVLFSFMSLVLKLAFSWWVTPVLTHLKLKRCGFGGPAPSFPLGNIKEMKKQKNTNTAITDDDDDYHFSSSSSCSKPSHNIHSTVFPYFARWQNSHGKVFVYWLGTEPFLYIAEPEILKNMSTKVLAKRWGKPTVFRNDRDAMFGSGLVMVEGNDWVRHRHIIAPAFSPLNLKAMTCMMVGSTNQMIERWCSQINSGNSEIDVEREVIATAGEIIARTSFGMRDHERARQVFDKLRALQMTLFKTNRYVGVPFGSYLNVEKTIEAKKLGKEIDSLLLSIIESRKESKNKGQTYQNEQDLLGLLMQENKLTMRELVDECKTFFFGGHETTALAITWTLLLLATHEDWQNQLRDEIKEVVGDNELVDVNLLTGLRKMKWVMNEVLRLYPPAPNVQRQAREDIKLDNVIVPNGTNMWIDVVAMHHDRELWGEDANEFRPERFKDDVNGGCRHKMGYLPFGFGGRMCVGRNLSFMEYKIVLTLLLSRFRFKLSPRYRHSPSIMLSLRPAHGLILTLEPLRSNDDLINSTIKVISLEHGIKTRPELARQIGEIVNQ</sequence>
<dbReference type="Proteomes" id="UP001293593">
    <property type="component" value="Unassembled WGS sequence"/>
</dbReference>
<dbReference type="GO" id="GO:0016705">
    <property type="term" value="F:oxidoreductase activity, acting on paired donors, with incorporation or reduction of molecular oxygen"/>
    <property type="evidence" value="ECO:0007669"/>
    <property type="project" value="InterPro"/>
</dbReference>
<dbReference type="SUPFAM" id="SSF48264">
    <property type="entry name" value="Cytochrome P450"/>
    <property type="match status" value="1"/>
</dbReference>
<evidence type="ECO:0008006" key="15">
    <source>
        <dbReference type="Google" id="ProtNLM"/>
    </source>
</evidence>
<evidence type="ECO:0000313" key="13">
    <source>
        <dbReference type="EMBL" id="KAK4280333.1"/>
    </source>
</evidence>